<feature type="compositionally biased region" description="Basic residues" evidence="1">
    <location>
        <begin position="15"/>
        <end position="24"/>
    </location>
</feature>
<feature type="region of interest" description="Disordered" evidence="1">
    <location>
        <begin position="1"/>
        <end position="32"/>
    </location>
</feature>
<keyword evidence="3" id="KW-1185">Reference proteome</keyword>
<reference evidence="2" key="1">
    <citation type="submission" date="2016-11" db="EMBL/GenBank/DDBJ databases">
        <title>The genome of Nicotiana attenuata.</title>
        <authorList>
            <person name="Xu S."/>
            <person name="Brockmoeller T."/>
            <person name="Gaquerel E."/>
            <person name="Navarro A."/>
            <person name="Kuhl H."/>
            <person name="Gase K."/>
            <person name="Ling Z."/>
            <person name="Zhou W."/>
            <person name="Kreitzer C."/>
            <person name="Stanke M."/>
            <person name="Tang H."/>
            <person name="Lyons E."/>
            <person name="Pandey P."/>
            <person name="Pandey S.P."/>
            <person name="Timmermann B."/>
            <person name="Baldwin I.T."/>
        </authorList>
    </citation>
    <scope>NUCLEOTIDE SEQUENCE [LARGE SCALE GENOMIC DNA]</scope>
    <source>
        <strain evidence="2">UT</strain>
    </source>
</reference>
<dbReference type="EMBL" id="MJEQ01000006">
    <property type="protein sequence ID" value="OIT40719.1"/>
    <property type="molecule type" value="Genomic_DNA"/>
</dbReference>
<accession>A0A314LI61</accession>
<evidence type="ECO:0000313" key="2">
    <source>
        <dbReference type="EMBL" id="OIT40719.1"/>
    </source>
</evidence>
<feature type="compositionally biased region" description="Acidic residues" evidence="1">
    <location>
        <begin position="82"/>
        <end position="93"/>
    </location>
</feature>
<organism evidence="2 3">
    <name type="scientific">Nicotiana attenuata</name>
    <name type="common">Coyote tobacco</name>
    <dbReference type="NCBI Taxonomy" id="49451"/>
    <lineage>
        <taxon>Eukaryota</taxon>
        <taxon>Viridiplantae</taxon>
        <taxon>Streptophyta</taxon>
        <taxon>Embryophyta</taxon>
        <taxon>Tracheophyta</taxon>
        <taxon>Spermatophyta</taxon>
        <taxon>Magnoliopsida</taxon>
        <taxon>eudicotyledons</taxon>
        <taxon>Gunneridae</taxon>
        <taxon>Pentapetalae</taxon>
        <taxon>asterids</taxon>
        <taxon>lamiids</taxon>
        <taxon>Solanales</taxon>
        <taxon>Solanaceae</taxon>
        <taxon>Nicotianoideae</taxon>
        <taxon>Nicotianeae</taxon>
        <taxon>Nicotiana</taxon>
    </lineage>
</organism>
<comment type="caution">
    <text evidence="2">The sequence shown here is derived from an EMBL/GenBank/DDBJ whole genome shotgun (WGS) entry which is preliminary data.</text>
</comment>
<gene>
    <name evidence="2" type="ORF">A4A49_08654</name>
</gene>
<dbReference type="Gramene" id="OIT40719">
    <property type="protein sequence ID" value="OIT40719"/>
    <property type="gene ID" value="A4A49_08654"/>
</dbReference>
<dbReference type="Proteomes" id="UP000187609">
    <property type="component" value="Unassembled WGS sequence"/>
</dbReference>
<feature type="region of interest" description="Disordered" evidence="1">
    <location>
        <begin position="66"/>
        <end position="97"/>
    </location>
</feature>
<feature type="compositionally biased region" description="Basic and acidic residues" evidence="1">
    <location>
        <begin position="68"/>
        <end position="81"/>
    </location>
</feature>
<protein>
    <submittedName>
        <fullName evidence="2">Uncharacterized protein</fullName>
    </submittedName>
</protein>
<evidence type="ECO:0000256" key="1">
    <source>
        <dbReference type="SAM" id="MobiDB-lite"/>
    </source>
</evidence>
<name>A0A314LI61_NICAT</name>
<proteinExistence type="predicted"/>
<evidence type="ECO:0000313" key="3">
    <source>
        <dbReference type="Proteomes" id="UP000187609"/>
    </source>
</evidence>
<dbReference type="AlphaFoldDB" id="A0A314LI61"/>
<sequence length="251" mass="27985">MRDMRKKNKEPSKSIGKKRTRSRPRLVDEDIPVSKKYISRSSALKGVDEGEEEDLDINAVQTQIEEQVSEKTIIEKEKDSDGEALGGEDDENGDAAAQEEVYPYLIPTLCEMDMDYIKNLVPYDDEVAYPIIDQLAVDLEWMTAIKKAPGAVSLETNGEVDIDDDDPLGGSIPDSPLVGGFSDIGRGGPCRIVIRLQSRLSNAPISVSKMRKLKHIQKKKPKVDVLKPVLEEDKKLFVNGLTRRKSFPKTS</sequence>